<evidence type="ECO:0000256" key="7">
    <source>
        <dbReference type="ARBA" id="ARBA00037148"/>
    </source>
</evidence>
<comment type="similarity">
    <text evidence="8">Belongs to the B9D family.</text>
</comment>
<dbReference type="Ensembl" id="ENSCHIT00010031927.1">
    <property type="protein sequence ID" value="ENSCHIP00010022611.1"/>
    <property type="gene ID" value="ENSCHIG00010016543.1"/>
</dbReference>
<evidence type="ECO:0000256" key="1">
    <source>
        <dbReference type="ARBA" id="ARBA00004120"/>
    </source>
</evidence>
<keyword evidence="5" id="KW-0206">Cytoskeleton</keyword>
<keyword evidence="4" id="KW-0970">Cilium biogenesis/degradation</keyword>
<keyword evidence="6" id="KW-0966">Cell projection</keyword>
<protein>
    <recommendedName>
        <fullName evidence="9">B9 domain-containing protein 1</fullName>
    </recommendedName>
</protein>
<dbReference type="GO" id="GO:0036038">
    <property type="term" value="C:MKS complex"/>
    <property type="evidence" value="ECO:0007669"/>
    <property type="project" value="TreeGrafter"/>
</dbReference>
<evidence type="ECO:0000313" key="10">
    <source>
        <dbReference type="Ensembl" id="ENSCHIP00010022611.1"/>
    </source>
</evidence>
<reference evidence="10" key="1">
    <citation type="submission" date="2019-03" db="EMBL/GenBank/DDBJ databases">
        <title>Genome sequencing and reference-guided assembly of Black Bengal Goat (Capra hircus).</title>
        <authorList>
            <person name="Siddiki A.Z."/>
            <person name="Baten A."/>
            <person name="Billah M."/>
            <person name="Alam M.A.U."/>
            <person name="Shawrob K.S.M."/>
            <person name="Saha S."/>
            <person name="Chowdhury M."/>
            <person name="Rahman A.H."/>
            <person name="Stear M."/>
            <person name="Miah G."/>
            <person name="Das G.B."/>
            <person name="Hossain M.M."/>
            <person name="Kumkum M."/>
            <person name="Islam M.S."/>
            <person name="Mollah A.M."/>
            <person name="Ahsan A."/>
            <person name="Tusar F."/>
            <person name="Khan M.K.I."/>
        </authorList>
    </citation>
    <scope>NUCLEOTIDE SEQUENCE [LARGE SCALE GENOMIC DNA]</scope>
</reference>
<evidence type="ECO:0000256" key="9">
    <source>
        <dbReference type="ARBA" id="ARBA00039274"/>
    </source>
</evidence>
<evidence type="ECO:0000256" key="5">
    <source>
        <dbReference type="ARBA" id="ARBA00023212"/>
    </source>
</evidence>
<evidence type="ECO:0000256" key="8">
    <source>
        <dbReference type="ARBA" id="ARBA00038411"/>
    </source>
</evidence>
<evidence type="ECO:0000256" key="2">
    <source>
        <dbReference type="ARBA" id="ARBA00011495"/>
    </source>
</evidence>
<comment type="subunit">
    <text evidence="2">Part of the tectonic-like complex (also named B9 complex).</text>
</comment>
<dbReference type="AlphaFoldDB" id="A0A8C2R2P5"/>
<dbReference type="PROSITE" id="PS51381">
    <property type="entry name" value="C2_B9"/>
    <property type="match status" value="1"/>
</dbReference>
<dbReference type="GO" id="GO:0060271">
    <property type="term" value="P:cilium assembly"/>
    <property type="evidence" value="ECO:0007669"/>
    <property type="project" value="TreeGrafter"/>
</dbReference>
<evidence type="ECO:0000256" key="4">
    <source>
        <dbReference type="ARBA" id="ARBA00022794"/>
    </source>
</evidence>
<dbReference type="Pfam" id="PF07162">
    <property type="entry name" value="B9-C2"/>
    <property type="match status" value="1"/>
</dbReference>
<evidence type="ECO:0000256" key="6">
    <source>
        <dbReference type="ARBA" id="ARBA00023273"/>
    </source>
</evidence>
<sequence length="255" mass="28001">MAAAGPSVFLLMVNGQVESAQFPEYDDLYCKYCFVYGQDWAPTAGLEEGISQITSKSQDARRALVWNFPIDVTFKSTNPYGWPQIVLSVYGPDVFGNDVVRGYGAVHVPLSPGRPHGCRLCARFCWPEDDVSDTCTKRPSLCLSQNLHLNCKSLPAGSWDGGLSTQTPKWWLREKAGKVKVHPSPWAGWAWKGPGGPPGVRWVEEGPAQRGCHFHHPIPRAAPSPREECGLGSVDPTFQGGTLRLLIPKAAWICL</sequence>
<accession>A0A8C2R2P5</accession>
<dbReference type="PANTHER" id="PTHR12968">
    <property type="entry name" value="B9 DOMAIN-CONTAINING"/>
    <property type="match status" value="1"/>
</dbReference>
<dbReference type="InterPro" id="IPR010796">
    <property type="entry name" value="C2_B9-type_dom"/>
</dbReference>
<comment type="function">
    <text evidence="7">Component of the tectonic-like complex, a complex localized at the transition zone of primary cilia and acting as a barrier that prevents diffusion of transmembrane proteins between the cilia and plasma membranes. Required for ciliogenesis and sonic hedgehog/SHH signaling.</text>
</comment>
<evidence type="ECO:0000256" key="3">
    <source>
        <dbReference type="ARBA" id="ARBA00022490"/>
    </source>
</evidence>
<name>A0A8C2R2P5_CAPHI</name>
<proteinExistence type="inferred from homology"/>
<reference evidence="10" key="2">
    <citation type="submission" date="2025-08" db="UniProtKB">
        <authorList>
            <consortium name="Ensembl"/>
        </authorList>
    </citation>
    <scope>IDENTIFICATION</scope>
</reference>
<organism evidence="10">
    <name type="scientific">Capra hircus</name>
    <name type="common">Goat</name>
    <dbReference type="NCBI Taxonomy" id="9925"/>
    <lineage>
        <taxon>Eukaryota</taxon>
        <taxon>Metazoa</taxon>
        <taxon>Chordata</taxon>
        <taxon>Craniata</taxon>
        <taxon>Vertebrata</taxon>
        <taxon>Euteleostomi</taxon>
        <taxon>Mammalia</taxon>
        <taxon>Eutheria</taxon>
        <taxon>Laurasiatheria</taxon>
        <taxon>Artiodactyla</taxon>
        <taxon>Ruminantia</taxon>
        <taxon>Pecora</taxon>
        <taxon>Bovidae</taxon>
        <taxon>Caprinae</taxon>
        <taxon>Capra</taxon>
    </lineage>
</organism>
<keyword evidence="3" id="KW-0963">Cytoplasm</keyword>
<comment type="subcellular location">
    <subcellularLocation>
        <location evidence="1">Cytoplasm</location>
        <location evidence="1">Cytoskeleton</location>
        <location evidence="1">Cilium basal body</location>
    </subcellularLocation>
</comment>
<dbReference type="PANTHER" id="PTHR12968:SF1">
    <property type="entry name" value="B9 DOMAIN-CONTAINING PROTEIN 1"/>
    <property type="match status" value="1"/>
</dbReference>